<name>A0A8J3LKE6_9ACTN</name>
<evidence type="ECO:0000256" key="1">
    <source>
        <dbReference type="ARBA" id="ARBA00022741"/>
    </source>
</evidence>
<dbReference type="InterPro" id="IPR014016">
    <property type="entry name" value="UvrD-like_ATP-bd"/>
</dbReference>
<organism evidence="7 8">
    <name type="scientific">Catellatospora methionotrophica</name>
    <dbReference type="NCBI Taxonomy" id="121620"/>
    <lineage>
        <taxon>Bacteria</taxon>
        <taxon>Bacillati</taxon>
        <taxon>Actinomycetota</taxon>
        <taxon>Actinomycetes</taxon>
        <taxon>Micromonosporales</taxon>
        <taxon>Micromonosporaceae</taxon>
        <taxon>Catellatospora</taxon>
    </lineage>
</organism>
<proteinExistence type="predicted"/>
<dbReference type="PROSITE" id="PS51198">
    <property type="entry name" value="UVRD_HELICASE_ATP_BIND"/>
    <property type="match status" value="1"/>
</dbReference>
<dbReference type="InterPro" id="IPR027417">
    <property type="entry name" value="P-loop_NTPase"/>
</dbReference>
<dbReference type="InterPro" id="IPR045055">
    <property type="entry name" value="DNA2/NAM7-like"/>
</dbReference>
<comment type="caution">
    <text evidence="7">The sequence shown here is derived from an EMBL/GenBank/DDBJ whole genome shotgun (WGS) entry which is preliminary data.</text>
</comment>
<dbReference type="PANTHER" id="PTHR10887">
    <property type="entry name" value="DNA2/NAM7 HELICASE FAMILY"/>
    <property type="match status" value="1"/>
</dbReference>
<keyword evidence="1 5" id="KW-0547">Nucleotide-binding</keyword>
<accession>A0A8J3LKE6</accession>
<dbReference type="CDD" id="cd18808">
    <property type="entry name" value="SF1_C_Upf1"/>
    <property type="match status" value="1"/>
</dbReference>
<keyword evidence="8" id="KW-1185">Reference proteome</keyword>
<evidence type="ECO:0000313" key="7">
    <source>
        <dbReference type="EMBL" id="GIG17244.1"/>
    </source>
</evidence>
<dbReference type="GO" id="GO:0005524">
    <property type="term" value="F:ATP binding"/>
    <property type="evidence" value="ECO:0007669"/>
    <property type="project" value="UniProtKB-UniRule"/>
</dbReference>
<dbReference type="GO" id="GO:0016787">
    <property type="term" value="F:hydrolase activity"/>
    <property type="evidence" value="ECO:0007669"/>
    <property type="project" value="UniProtKB-UniRule"/>
</dbReference>
<feature type="domain" description="UvrD-like helicase ATP-binding" evidence="6">
    <location>
        <begin position="425"/>
        <end position="861"/>
    </location>
</feature>
<dbReference type="InterPro" id="IPR041677">
    <property type="entry name" value="DNA2/NAM7_AAA_11"/>
</dbReference>
<keyword evidence="2 5" id="KW-0378">Hydrolase</keyword>
<evidence type="ECO:0000256" key="4">
    <source>
        <dbReference type="ARBA" id="ARBA00022840"/>
    </source>
</evidence>
<keyword evidence="4 5" id="KW-0067">ATP-binding</keyword>
<dbReference type="Proteomes" id="UP000660339">
    <property type="component" value="Unassembled WGS sequence"/>
</dbReference>
<protein>
    <recommendedName>
        <fullName evidence="6">UvrD-like helicase ATP-binding domain-containing protein</fullName>
    </recommendedName>
</protein>
<gene>
    <name evidence="7" type="ORF">Cme02nite_55760</name>
</gene>
<feature type="binding site" evidence="5">
    <location>
        <begin position="446"/>
        <end position="453"/>
    </location>
    <ligand>
        <name>ATP</name>
        <dbReference type="ChEBI" id="CHEBI:30616"/>
    </ligand>
</feature>
<evidence type="ECO:0000313" key="8">
    <source>
        <dbReference type="Proteomes" id="UP000660339"/>
    </source>
</evidence>
<dbReference type="SUPFAM" id="SSF52540">
    <property type="entry name" value="P-loop containing nucleoside triphosphate hydrolases"/>
    <property type="match status" value="1"/>
</dbReference>
<reference evidence="7" key="1">
    <citation type="submission" date="2021-01" db="EMBL/GenBank/DDBJ databases">
        <title>Whole genome shotgun sequence of Catellatospora methionotrophica NBRC 14553.</title>
        <authorList>
            <person name="Komaki H."/>
            <person name="Tamura T."/>
        </authorList>
    </citation>
    <scope>NUCLEOTIDE SEQUENCE</scope>
    <source>
        <strain evidence="7">NBRC 14553</strain>
    </source>
</reference>
<dbReference type="Gene3D" id="3.40.50.300">
    <property type="entry name" value="P-loop containing nucleotide triphosphate hydrolases"/>
    <property type="match status" value="3"/>
</dbReference>
<dbReference type="Pfam" id="PF13086">
    <property type="entry name" value="AAA_11"/>
    <property type="match status" value="1"/>
</dbReference>
<evidence type="ECO:0000256" key="5">
    <source>
        <dbReference type="PROSITE-ProRule" id="PRU00560"/>
    </source>
</evidence>
<dbReference type="Pfam" id="PF13087">
    <property type="entry name" value="AAA_12"/>
    <property type="match status" value="1"/>
</dbReference>
<keyword evidence="3 5" id="KW-0347">Helicase</keyword>
<dbReference type="InterPro" id="IPR047187">
    <property type="entry name" value="SF1_C_Upf1"/>
</dbReference>
<dbReference type="PANTHER" id="PTHR10887:SF495">
    <property type="entry name" value="HELICASE SENATAXIN ISOFORM X1-RELATED"/>
    <property type="match status" value="1"/>
</dbReference>
<dbReference type="RefSeq" id="WP_166380933.1">
    <property type="nucleotide sequence ID" value="NZ_BAAATT010000030.1"/>
</dbReference>
<dbReference type="EMBL" id="BONJ01000030">
    <property type="protein sequence ID" value="GIG17244.1"/>
    <property type="molecule type" value="Genomic_DNA"/>
</dbReference>
<dbReference type="AlphaFoldDB" id="A0A8J3LKE6"/>
<evidence type="ECO:0000256" key="2">
    <source>
        <dbReference type="ARBA" id="ARBA00022801"/>
    </source>
</evidence>
<dbReference type="GO" id="GO:0004386">
    <property type="term" value="F:helicase activity"/>
    <property type="evidence" value="ECO:0007669"/>
    <property type="project" value="UniProtKB-UniRule"/>
</dbReference>
<evidence type="ECO:0000256" key="3">
    <source>
        <dbReference type="ARBA" id="ARBA00022806"/>
    </source>
</evidence>
<evidence type="ECO:0000259" key="6">
    <source>
        <dbReference type="PROSITE" id="PS51198"/>
    </source>
</evidence>
<dbReference type="InterPro" id="IPR041679">
    <property type="entry name" value="DNA2/NAM7-like_C"/>
</dbReference>
<sequence>MRLRDLRTDSASAITLRTRGGENPATVARVGDEASLLYSSTGGNLLLRIGANAWQAAGDTPTDEQVLTDVIGTNLPVLAWVSRVAAPDSVAVQVHRFAHRLTWDQKLVIGVDDDAVRAVQRALHRSRTSADLVRWLADEFVLAPSADGRPVRVFGSAGQQSLDLSTGFVLHGRTTEAHLESRDGVLWLKTLRRPGRRGQREVALTLVEADLTFADGTHAHTFKQQHLDEFQRLLSSGQQYLNHWDEYGRMDQAQVIARAIGLGAVHYHAVHQQDARTYRFQLDSDDGQQFMSRLGDEHGRLAASTHAPDGLQNGTLDLDGRDMEENFTGDIAWVNPAANSLGLRVPEDRTLQHPPARGVLYLSLLGDRVRINRQRRARHRIETLSTPMPQLGLLLEGQPMPSARAGLRIVQPRSLKAFAPYQNFTDKQEEAVRIAINTPDIALIQGPPGTGKTRVITAIQDCLAEMAKAAGTIEHSVLLTSFQNDAVDEVVRRTKVFGLPAVKVSSRQPQGNSDAVAQWCREKAAQLRAERTPGGLLLQAARRAEALVLGYGQQPPTPAGTARLIAELDGLCGHYLSAALRSRLIMAGSALTNGAPVAVASADLEPLRRAVGGIRVDAVSFADDGPHMARRALLRLRAHTELAQHLNVIEQAAEWEGAEPPFLAELTAARDRLLDSLTTPAVPLNAVADEEIVALLSEVTAELRSRLVVSPDGVAAAVEAFLDDLENDPEAVGEAIRGFTAVVAATCQQSGSRLMSELVTGDDIRFDTVIVDEAARANPLDLMIPLCLAARRIVLVGDHRQLPHLLEPDIERDLEISTETEMLAALKQSMFERLFEYLRREDRGRAGLRREITLDTQFRMHPVLGRFVAEAFYASDTELGSGTNTVQLRHGIERYGDAVAVWADLPFATHGGETSGRSKSRRAEAEWIAAELKKLAAEAPPAAKVGVIAFYRAQVQLIWQALNDEKLAERDSHGRYRAVGALADRLYIGTVDAFQGREFDVVLLSATRSNTLASGSPTADRRKYGHLLLTNRLCVAMSRQQRLLITVGDAAMFREPSSTGPSELTKFLSLCEDGRYGRVVRR</sequence>